<evidence type="ECO:0000313" key="2">
    <source>
        <dbReference type="Proteomes" id="UP000324222"/>
    </source>
</evidence>
<dbReference type="AlphaFoldDB" id="A0A5B7G1T3"/>
<organism evidence="1 2">
    <name type="scientific">Portunus trituberculatus</name>
    <name type="common">Swimming crab</name>
    <name type="synonym">Neptunus trituberculatus</name>
    <dbReference type="NCBI Taxonomy" id="210409"/>
    <lineage>
        <taxon>Eukaryota</taxon>
        <taxon>Metazoa</taxon>
        <taxon>Ecdysozoa</taxon>
        <taxon>Arthropoda</taxon>
        <taxon>Crustacea</taxon>
        <taxon>Multicrustacea</taxon>
        <taxon>Malacostraca</taxon>
        <taxon>Eumalacostraca</taxon>
        <taxon>Eucarida</taxon>
        <taxon>Decapoda</taxon>
        <taxon>Pleocyemata</taxon>
        <taxon>Brachyura</taxon>
        <taxon>Eubrachyura</taxon>
        <taxon>Portunoidea</taxon>
        <taxon>Portunidae</taxon>
        <taxon>Portuninae</taxon>
        <taxon>Portunus</taxon>
    </lineage>
</organism>
<proteinExistence type="predicted"/>
<protein>
    <submittedName>
        <fullName evidence="1">Uncharacterized protein</fullName>
    </submittedName>
</protein>
<evidence type="ECO:0000313" key="1">
    <source>
        <dbReference type="EMBL" id="MPC51507.1"/>
    </source>
</evidence>
<dbReference type="Proteomes" id="UP000324222">
    <property type="component" value="Unassembled WGS sequence"/>
</dbReference>
<name>A0A5B7G1T3_PORTR</name>
<keyword evidence="2" id="KW-1185">Reference proteome</keyword>
<gene>
    <name evidence="1" type="ORF">E2C01_045354</name>
</gene>
<dbReference type="EMBL" id="VSRR010010224">
    <property type="protein sequence ID" value="MPC51507.1"/>
    <property type="molecule type" value="Genomic_DNA"/>
</dbReference>
<comment type="caution">
    <text evidence="1">The sequence shown here is derived from an EMBL/GenBank/DDBJ whole genome shotgun (WGS) entry which is preliminary data.</text>
</comment>
<accession>A0A5B7G1T3</accession>
<reference evidence="1 2" key="1">
    <citation type="submission" date="2019-05" db="EMBL/GenBank/DDBJ databases">
        <title>Another draft genome of Portunus trituberculatus and its Hox gene families provides insights of decapod evolution.</title>
        <authorList>
            <person name="Jeong J.-H."/>
            <person name="Song I."/>
            <person name="Kim S."/>
            <person name="Choi T."/>
            <person name="Kim D."/>
            <person name="Ryu S."/>
            <person name="Kim W."/>
        </authorList>
    </citation>
    <scope>NUCLEOTIDE SEQUENCE [LARGE SCALE GENOMIC DNA]</scope>
    <source>
        <tissue evidence="1">Muscle</tissue>
    </source>
</reference>
<sequence length="72" mass="8218">MDVVDTTRGVHMSLYLIGERYILRGVLYGSRHAPISSWREIVEDWGRERGSREDNRGSKRATLGCIAELRVA</sequence>